<dbReference type="AlphaFoldDB" id="A0A9D4GT66"/>
<protein>
    <submittedName>
        <fullName evidence="1">Uncharacterized protein</fullName>
    </submittedName>
</protein>
<evidence type="ECO:0000313" key="2">
    <source>
        <dbReference type="Proteomes" id="UP000828390"/>
    </source>
</evidence>
<accession>A0A9D4GT66</accession>
<name>A0A9D4GT66_DREPO</name>
<organism evidence="1 2">
    <name type="scientific">Dreissena polymorpha</name>
    <name type="common">Zebra mussel</name>
    <name type="synonym">Mytilus polymorpha</name>
    <dbReference type="NCBI Taxonomy" id="45954"/>
    <lineage>
        <taxon>Eukaryota</taxon>
        <taxon>Metazoa</taxon>
        <taxon>Spiralia</taxon>
        <taxon>Lophotrochozoa</taxon>
        <taxon>Mollusca</taxon>
        <taxon>Bivalvia</taxon>
        <taxon>Autobranchia</taxon>
        <taxon>Heteroconchia</taxon>
        <taxon>Euheterodonta</taxon>
        <taxon>Imparidentia</taxon>
        <taxon>Neoheterodontei</taxon>
        <taxon>Myida</taxon>
        <taxon>Dreissenoidea</taxon>
        <taxon>Dreissenidae</taxon>
        <taxon>Dreissena</taxon>
    </lineage>
</organism>
<evidence type="ECO:0000313" key="1">
    <source>
        <dbReference type="EMBL" id="KAH3822503.1"/>
    </source>
</evidence>
<dbReference type="EMBL" id="JAIWYP010000005">
    <property type="protein sequence ID" value="KAH3822503.1"/>
    <property type="molecule type" value="Genomic_DNA"/>
</dbReference>
<dbReference type="Proteomes" id="UP000828390">
    <property type="component" value="Unassembled WGS sequence"/>
</dbReference>
<reference evidence="1" key="1">
    <citation type="journal article" date="2019" name="bioRxiv">
        <title>The Genome of the Zebra Mussel, Dreissena polymorpha: A Resource for Invasive Species Research.</title>
        <authorList>
            <person name="McCartney M.A."/>
            <person name="Auch B."/>
            <person name="Kono T."/>
            <person name="Mallez S."/>
            <person name="Zhang Y."/>
            <person name="Obille A."/>
            <person name="Becker A."/>
            <person name="Abrahante J.E."/>
            <person name="Garbe J."/>
            <person name="Badalamenti J.P."/>
            <person name="Herman A."/>
            <person name="Mangelson H."/>
            <person name="Liachko I."/>
            <person name="Sullivan S."/>
            <person name="Sone E.D."/>
            <person name="Koren S."/>
            <person name="Silverstein K.A.T."/>
            <person name="Beckman K.B."/>
            <person name="Gohl D.M."/>
        </authorList>
    </citation>
    <scope>NUCLEOTIDE SEQUENCE</scope>
    <source>
        <strain evidence="1">Duluth1</strain>
        <tissue evidence="1">Whole animal</tissue>
    </source>
</reference>
<proteinExistence type="predicted"/>
<gene>
    <name evidence="1" type="ORF">DPMN_124283</name>
</gene>
<reference evidence="1" key="2">
    <citation type="submission" date="2020-11" db="EMBL/GenBank/DDBJ databases">
        <authorList>
            <person name="McCartney M.A."/>
            <person name="Auch B."/>
            <person name="Kono T."/>
            <person name="Mallez S."/>
            <person name="Becker A."/>
            <person name="Gohl D.M."/>
            <person name="Silverstein K.A.T."/>
            <person name="Koren S."/>
            <person name="Bechman K.B."/>
            <person name="Herman A."/>
            <person name="Abrahante J.E."/>
            <person name="Garbe J."/>
        </authorList>
    </citation>
    <scope>NUCLEOTIDE SEQUENCE</scope>
    <source>
        <strain evidence="1">Duluth1</strain>
        <tissue evidence="1">Whole animal</tissue>
    </source>
</reference>
<sequence length="96" mass="10747">MSLVQGISRFPYVYEGLTAFAVHRVDCTLVDLQVTSFCTLQVLPVLSMNFSFRPPSCTDRLRTSVPHKVRFCLESGKTFGCVFYVPICLPVSSECC</sequence>
<keyword evidence="2" id="KW-1185">Reference proteome</keyword>
<comment type="caution">
    <text evidence="1">The sequence shown here is derived from an EMBL/GenBank/DDBJ whole genome shotgun (WGS) entry which is preliminary data.</text>
</comment>